<dbReference type="AlphaFoldDB" id="A0A085LN52"/>
<proteinExistence type="predicted"/>
<gene>
    <name evidence="2" type="ORF">M513_12733</name>
</gene>
<accession>A0A085LN52</accession>
<dbReference type="Pfam" id="PF25597">
    <property type="entry name" value="SH3_retrovirus"/>
    <property type="match status" value="1"/>
</dbReference>
<evidence type="ECO:0000313" key="2">
    <source>
        <dbReference type="EMBL" id="KFD46398.1"/>
    </source>
</evidence>
<protein>
    <recommendedName>
        <fullName evidence="1">Retroviral polymerase SH3-like domain-containing protein</fullName>
    </recommendedName>
</protein>
<keyword evidence="3" id="KW-1185">Reference proteome</keyword>
<evidence type="ECO:0000313" key="3">
    <source>
        <dbReference type="Proteomes" id="UP000030764"/>
    </source>
</evidence>
<dbReference type="Proteomes" id="UP000030764">
    <property type="component" value="Unassembled WGS sequence"/>
</dbReference>
<name>A0A085LN52_9BILA</name>
<organism evidence="2 3">
    <name type="scientific">Trichuris suis</name>
    <name type="common">pig whipworm</name>
    <dbReference type="NCBI Taxonomy" id="68888"/>
    <lineage>
        <taxon>Eukaryota</taxon>
        <taxon>Metazoa</taxon>
        <taxon>Ecdysozoa</taxon>
        <taxon>Nematoda</taxon>
        <taxon>Enoplea</taxon>
        <taxon>Dorylaimia</taxon>
        <taxon>Trichinellida</taxon>
        <taxon>Trichuridae</taxon>
        <taxon>Trichuris</taxon>
    </lineage>
</organism>
<reference evidence="2 3" key="1">
    <citation type="journal article" date="2014" name="Nat. Genet.">
        <title>Genome and transcriptome of the porcine whipworm Trichuris suis.</title>
        <authorList>
            <person name="Jex A.R."/>
            <person name="Nejsum P."/>
            <person name="Schwarz E.M."/>
            <person name="Hu L."/>
            <person name="Young N.D."/>
            <person name="Hall R.S."/>
            <person name="Korhonen P.K."/>
            <person name="Liao S."/>
            <person name="Thamsborg S."/>
            <person name="Xia J."/>
            <person name="Xu P."/>
            <person name="Wang S."/>
            <person name="Scheerlinck J.P."/>
            <person name="Hofmann A."/>
            <person name="Sternberg P.W."/>
            <person name="Wang J."/>
            <person name="Gasser R.B."/>
        </authorList>
    </citation>
    <scope>NUCLEOTIDE SEQUENCE [LARGE SCALE GENOMIC DNA]</scope>
    <source>
        <strain evidence="2">DCEP-RM93M</strain>
    </source>
</reference>
<dbReference type="InterPro" id="IPR057670">
    <property type="entry name" value="SH3_retrovirus"/>
</dbReference>
<feature type="domain" description="Retroviral polymerase SH3-like" evidence="1">
    <location>
        <begin position="40"/>
        <end position="89"/>
    </location>
</feature>
<evidence type="ECO:0000259" key="1">
    <source>
        <dbReference type="Pfam" id="PF25597"/>
    </source>
</evidence>
<sequence length="176" mass="20111">MEMNRWEHIMGKGSLVNMVHTKRMHSGKCEKEIDQRRQTLPKQRRRKWDDKAVEGVLIRYDDATKGYWILDPKTNRTWVSCCVKIVEKAGLEKCIAAPEPEGELEREIMTSQPKEGVLANLDRPEEEKLPAAASNQVSDVEEDWNLSEDEGLILPATKTRIITLVCAGRRPARTSV</sequence>
<dbReference type="EMBL" id="KL363374">
    <property type="protein sequence ID" value="KFD46398.1"/>
    <property type="molecule type" value="Genomic_DNA"/>
</dbReference>